<reference evidence="1" key="1">
    <citation type="submission" date="2020-04" db="EMBL/GenBank/DDBJ databases">
        <authorList>
            <person name="Chiriac C."/>
            <person name="Salcher M."/>
            <person name="Ghai R."/>
            <person name="Kavagutti S V."/>
        </authorList>
    </citation>
    <scope>NUCLEOTIDE SEQUENCE</scope>
</reference>
<sequence>MKRDPHLPSAEVCDWLLSQEWSTPVTVHIGSDHGKSEIYDCCEARAAVGADEYIDLHLPAFGLQLLRNDAVARKAGEYETGESFASQADSTDQEQQLVIDINEVIRSSNVSATAGVGACAMVAIALTSQVYDLAIQEDKA</sequence>
<evidence type="ECO:0000313" key="1">
    <source>
        <dbReference type="EMBL" id="CAB4148100.1"/>
    </source>
</evidence>
<gene>
    <name evidence="1" type="ORF">UFOVP431_109</name>
</gene>
<proteinExistence type="predicted"/>
<name>A0A6J5MT35_9CAUD</name>
<organism evidence="1">
    <name type="scientific">uncultured Caudovirales phage</name>
    <dbReference type="NCBI Taxonomy" id="2100421"/>
    <lineage>
        <taxon>Viruses</taxon>
        <taxon>Duplodnaviria</taxon>
        <taxon>Heunggongvirae</taxon>
        <taxon>Uroviricota</taxon>
        <taxon>Caudoviricetes</taxon>
        <taxon>Peduoviridae</taxon>
        <taxon>Maltschvirus</taxon>
        <taxon>Maltschvirus maltsch</taxon>
    </lineage>
</organism>
<accession>A0A6J5MT35</accession>
<dbReference type="EMBL" id="LR796483">
    <property type="protein sequence ID" value="CAB4148100.1"/>
    <property type="molecule type" value="Genomic_DNA"/>
</dbReference>
<protein>
    <submittedName>
        <fullName evidence="1">Uncharacterized protein</fullName>
    </submittedName>
</protein>